<dbReference type="RefSeq" id="WP_084198577.1">
    <property type="nucleotide sequence ID" value="NZ_BMYL01000003.1"/>
</dbReference>
<dbReference type="CDD" id="cd19500">
    <property type="entry name" value="RecA-like_Lon"/>
    <property type="match status" value="1"/>
</dbReference>
<dbReference type="SUPFAM" id="SSF54211">
    <property type="entry name" value="Ribosomal protein S5 domain 2-like"/>
    <property type="match status" value="1"/>
</dbReference>
<proteinExistence type="evidence at transcript level"/>
<dbReference type="GO" id="GO:0034605">
    <property type="term" value="P:cellular response to heat"/>
    <property type="evidence" value="ECO:0007669"/>
    <property type="project" value="UniProtKB-UniRule"/>
</dbReference>
<dbReference type="Pfam" id="PF22667">
    <property type="entry name" value="Lon_lid"/>
    <property type="match status" value="1"/>
</dbReference>
<dbReference type="PANTHER" id="PTHR43718:SF2">
    <property type="entry name" value="LON PROTEASE HOMOLOG, MITOCHONDRIAL"/>
    <property type="match status" value="1"/>
</dbReference>
<sequence length="807" mass="90335">MNEHEEALEPEVLEPEQAAGAPAVADDVLPDTLYLMPVPNRPFFPGQVQPVGMNPQEWATTLKAVADSGTRLIGLSYVPPGENGEIDIRRFPEIGCAVRLHRPPGGADQPGQFMAQGLRRFRIVRWLNDKPPFLVQVEYPRSQGEKDSDEIKAYAMALIKAIKELLPLNPLYSEELKQYLSNFSPNQPSLLADFSAALTTASGEQLQEILDTLPLRSRMEKVLTLLRKEREVAELQGQITSQVNDKVSDQQREFFLREQLKIIQKELGISKDDRTSDADMFEERIAGLELPEVVAKRIDDELQKLSVLETGSPEYGVTRNYLDWATSVPWGVHSEDNLDLKHARGVLAEHHDGLEDVKERILEFLAVGSFKGEIAGSIMLLVGPPGVGKTSIGRSVADALGREFYRFSLGGMRDEAEIKGHRRTYVGAMPGKFVQALKEVKVSNPVIMLDEIDKIGASYQGDPASALLEVLDPEQNSEFLDHYLDLRVDLSKVLFICTANQLDTIPGPLLDRMEVTRLSGYVAEEKLAIARNHLWPRQLERHGLGEDQLKINDAGLKYVIDSYCREAGVRNLEKQLSRIMRKSIVRMLDTGEEKLRVGKKDIDDLLGKPHFMPDKPVRGLGVATGLAWTAMGGATLAIESSQIHTLNRGFKLTGRLGETMRESAEIAYSYVIAHLKDYGCDRDFFDMSMVHLHVPEGATPKDGPSAGITMATALVSLARKERIKRPLAMTGELTLTGQVLPVGGIREKVIAARRSKIMELILPHANRRDFEELPEYLREGINVHFARNYREVFEFVFHEHRKDKSLH</sequence>
<comment type="subcellular location">
    <subcellularLocation>
        <location evidence="1 10 11">Cytoplasm</location>
    </subcellularLocation>
</comment>
<name>A0AAP8MDJ6_9GAMM</name>
<dbReference type="GO" id="GO:0043565">
    <property type="term" value="F:sequence-specific DNA binding"/>
    <property type="evidence" value="ECO:0007669"/>
    <property type="project" value="UniProtKB-UniRule"/>
</dbReference>
<keyword evidence="7 10" id="KW-0067">ATP-binding</keyword>
<keyword evidence="5 10" id="KW-0378">Hydrolase</keyword>
<evidence type="ECO:0000256" key="13">
    <source>
        <dbReference type="PIRSR" id="PIRSR001174-2"/>
    </source>
</evidence>
<keyword evidence="2 10" id="KW-0963">Cytoplasm</keyword>
<dbReference type="GO" id="GO:0005737">
    <property type="term" value="C:cytoplasm"/>
    <property type="evidence" value="ECO:0007669"/>
    <property type="project" value="UniProtKB-SubCell"/>
</dbReference>
<evidence type="ECO:0000256" key="16">
    <source>
        <dbReference type="SAM" id="MobiDB-lite"/>
    </source>
</evidence>
<dbReference type="PRINTS" id="PR00830">
    <property type="entry name" value="ENDOLAPTASE"/>
</dbReference>
<dbReference type="GO" id="GO:0004176">
    <property type="term" value="F:ATP-dependent peptidase activity"/>
    <property type="evidence" value="ECO:0007669"/>
    <property type="project" value="UniProtKB-UniRule"/>
</dbReference>
<reference evidence="19 20" key="1">
    <citation type="submission" date="2018-01" db="EMBL/GenBank/DDBJ databases">
        <title>The draft genome sequence of Halioglobus japonicus S1-36.</title>
        <authorList>
            <person name="Du Z.-J."/>
            <person name="Shi M.-J."/>
        </authorList>
    </citation>
    <scope>NUCLEOTIDE SEQUENCE [LARGE SCALE GENOMIC DNA]</scope>
    <source>
        <strain evidence="19 20">S1-36</strain>
    </source>
</reference>
<dbReference type="PROSITE" id="PS51787">
    <property type="entry name" value="LON_N"/>
    <property type="match status" value="1"/>
</dbReference>
<protein>
    <recommendedName>
        <fullName evidence="10 11">Lon protease</fullName>
        <ecNumber evidence="10 11">3.4.21.53</ecNumber>
    </recommendedName>
    <alternativeName>
        <fullName evidence="10">ATP-dependent protease La</fullName>
    </alternativeName>
</protein>
<evidence type="ECO:0000313" key="19">
    <source>
        <dbReference type="EMBL" id="PLW85853.1"/>
    </source>
</evidence>
<evidence type="ECO:0000256" key="4">
    <source>
        <dbReference type="ARBA" id="ARBA00022741"/>
    </source>
</evidence>
<comment type="induction">
    <text evidence="10">By heat shock.</text>
</comment>
<keyword evidence="8 10" id="KW-0346">Stress response</keyword>
<dbReference type="Pfam" id="PF05362">
    <property type="entry name" value="Lon_C"/>
    <property type="match status" value="1"/>
</dbReference>
<comment type="similarity">
    <text evidence="10 11 14 15">Belongs to the peptidase S16 family.</text>
</comment>
<accession>A0AAP8MDJ6</accession>
<comment type="subunit">
    <text evidence="10 11">Homohexamer. Organized in a ring with a central cavity.</text>
</comment>
<dbReference type="NCBIfam" id="TIGR00763">
    <property type="entry name" value="lon"/>
    <property type="match status" value="1"/>
</dbReference>
<dbReference type="GO" id="GO:0004252">
    <property type="term" value="F:serine-type endopeptidase activity"/>
    <property type="evidence" value="ECO:0007669"/>
    <property type="project" value="UniProtKB-UniRule"/>
</dbReference>
<dbReference type="HAMAP" id="MF_01973">
    <property type="entry name" value="lon_bact"/>
    <property type="match status" value="1"/>
</dbReference>
<dbReference type="Gene3D" id="2.30.130.40">
    <property type="entry name" value="LON domain-like"/>
    <property type="match status" value="1"/>
</dbReference>
<dbReference type="EC" id="3.4.21.53" evidence="10 11"/>
<comment type="catalytic activity">
    <reaction evidence="9 10 11 14">
        <text>Hydrolysis of proteins in presence of ATP.</text>
        <dbReference type="EC" id="3.4.21.53"/>
    </reaction>
</comment>
<dbReference type="InterPro" id="IPR046336">
    <property type="entry name" value="Lon_prtase_N_sf"/>
</dbReference>
<dbReference type="InterPro" id="IPR027065">
    <property type="entry name" value="Lon_Prtase"/>
</dbReference>
<dbReference type="InterPro" id="IPR003959">
    <property type="entry name" value="ATPase_AAA_core"/>
</dbReference>
<dbReference type="Pfam" id="PF02190">
    <property type="entry name" value="LON_substr_bdg"/>
    <property type="match status" value="1"/>
</dbReference>
<evidence type="ECO:0000256" key="14">
    <source>
        <dbReference type="PROSITE-ProRule" id="PRU01122"/>
    </source>
</evidence>
<dbReference type="InterPro" id="IPR003111">
    <property type="entry name" value="Lon_prtase_N"/>
</dbReference>
<feature type="active site" evidence="10 12">
    <location>
        <position position="748"/>
    </location>
</feature>
<dbReference type="FunFam" id="3.40.50.300:FF:000021">
    <property type="entry name" value="Lon protease homolog"/>
    <property type="match status" value="1"/>
</dbReference>
<keyword evidence="3 10" id="KW-0645">Protease</keyword>
<dbReference type="Pfam" id="PF00004">
    <property type="entry name" value="AAA"/>
    <property type="match status" value="1"/>
</dbReference>
<feature type="active site" evidence="10 12">
    <location>
        <position position="705"/>
    </location>
</feature>
<feature type="binding site" evidence="10 13">
    <location>
        <begin position="383"/>
        <end position="390"/>
    </location>
    <ligand>
        <name>ATP</name>
        <dbReference type="ChEBI" id="CHEBI:30616"/>
    </ligand>
</feature>
<dbReference type="Gene3D" id="3.30.230.10">
    <property type="match status" value="1"/>
</dbReference>
<evidence type="ECO:0000256" key="15">
    <source>
        <dbReference type="RuleBase" id="RU000591"/>
    </source>
</evidence>
<keyword evidence="20" id="KW-1185">Reference proteome</keyword>
<dbReference type="SMART" id="SM00382">
    <property type="entry name" value="AAA"/>
    <property type="match status" value="1"/>
</dbReference>
<evidence type="ECO:0000256" key="3">
    <source>
        <dbReference type="ARBA" id="ARBA00022670"/>
    </source>
</evidence>
<dbReference type="PROSITE" id="PS01046">
    <property type="entry name" value="LON_SER"/>
    <property type="match status" value="1"/>
</dbReference>
<dbReference type="GO" id="GO:0016887">
    <property type="term" value="F:ATP hydrolysis activity"/>
    <property type="evidence" value="ECO:0007669"/>
    <property type="project" value="UniProtKB-UniRule"/>
</dbReference>
<evidence type="ECO:0000256" key="2">
    <source>
        <dbReference type="ARBA" id="ARBA00022490"/>
    </source>
</evidence>
<dbReference type="Gene3D" id="1.10.8.60">
    <property type="match status" value="1"/>
</dbReference>
<dbReference type="PANTHER" id="PTHR43718">
    <property type="entry name" value="LON PROTEASE"/>
    <property type="match status" value="1"/>
</dbReference>
<evidence type="ECO:0000256" key="12">
    <source>
        <dbReference type="PIRSR" id="PIRSR001174-1"/>
    </source>
</evidence>
<dbReference type="EMBL" id="PKUR01000003">
    <property type="protein sequence ID" value="PLW85853.1"/>
    <property type="molecule type" value="Genomic_DNA"/>
</dbReference>
<dbReference type="InterPro" id="IPR020568">
    <property type="entry name" value="Ribosomal_Su5_D2-typ_SF"/>
</dbReference>
<evidence type="ECO:0000256" key="10">
    <source>
        <dbReference type="HAMAP-Rule" id="MF_01973"/>
    </source>
</evidence>
<dbReference type="InterPro" id="IPR008269">
    <property type="entry name" value="Lon_proteolytic"/>
</dbReference>
<dbReference type="Gene3D" id="1.20.5.5270">
    <property type="match status" value="1"/>
</dbReference>
<dbReference type="GO" id="GO:0006515">
    <property type="term" value="P:protein quality control for misfolded or incompletely synthesized proteins"/>
    <property type="evidence" value="ECO:0007669"/>
    <property type="project" value="UniProtKB-UniRule"/>
</dbReference>
<dbReference type="SUPFAM" id="SSF52540">
    <property type="entry name" value="P-loop containing nucleoside triphosphate hydrolases"/>
    <property type="match status" value="1"/>
</dbReference>
<dbReference type="AlphaFoldDB" id="A0AAP8MDJ6"/>
<dbReference type="PIRSF" id="PIRSF001174">
    <property type="entry name" value="Lon_proteas"/>
    <property type="match status" value="1"/>
</dbReference>
<evidence type="ECO:0000256" key="9">
    <source>
        <dbReference type="ARBA" id="ARBA00050665"/>
    </source>
</evidence>
<dbReference type="SMART" id="SM00464">
    <property type="entry name" value="LON"/>
    <property type="match status" value="1"/>
</dbReference>
<evidence type="ECO:0000256" key="8">
    <source>
        <dbReference type="ARBA" id="ARBA00023016"/>
    </source>
</evidence>
<feature type="region of interest" description="Disordered" evidence="16">
    <location>
        <begin position="1"/>
        <end position="21"/>
    </location>
</feature>
<dbReference type="InterPro" id="IPR008268">
    <property type="entry name" value="Peptidase_S16_AS"/>
</dbReference>
<evidence type="ECO:0000256" key="7">
    <source>
        <dbReference type="ARBA" id="ARBA00022840"/>
    </source>
</evidence>
<dbReference type="GO" id="GO:0005524">
    <property type="term" value="F:ATP binding"/>
    <property type="evidence" value="ECO:0007669"/>
    <property type="project" value="UniProtKB-UniRule"/>
</dbReference>
<evidence type="ECO:0000256" key="6">
    <source>
        <dbReference type="ARBA" id="ARBA00022825"/>
    </source>
</evidence>
<evidence type="ECO:0000256" key="1">
    <source>
        <dbReference type="ARBA" id="ARBA00004496"/>
    </source>
</evidence>
<comment type="function">
    <text evidence="10">ATP-dependent serine protease that mediates the selective degradation of mutant and abnormal proteins as well as certain short-lived regulatory proteins. Required for cellular homeostasis and for survival from DNA damage and developmental changes induced by stress. Degrades polypeptides processively to yield small peptide fragments that are 5 to 10 amino acids long. Binds to DNA in a double-stranded, site-specific manner.</text>
</comment>
<evidence type="ECO:0000313" key="20">
    <source>
        <dbReference type="Proteomes" id="UP000235162"/>
    </source>
</evidence>
<evidence type="ECO:0000259" key="17">
    <source>
        <dbReference type="PROSITE" id="PS51786"/>
    </source>
</evidence>
<dbReference type="InterPro" id="IPR004815">
    <property type="entry name" value="Lon_bac/euk-typ"/>
</dbReference>
<dbReference type="Gene3D" id="3.40.50.300">
    <property type="entry name" value="P-loop containing nucleotide triphosphate hydrolases"/>
    <property type="match status" value="1"/>
</dbReference>
<dbReference type="InterPro" id="IPR027417">
    <property type="entry name" value="P-loop_NTPase"/>
</dbReference>
<feature type="domain" description="Lon proteolytic" evidence="17">
    <location>
        <begin position="617"/>
        <end position="799"/>
    </location>
</feature>
<feature type="domain" description="Lon N-terminal" evidence="18">
    <location>
        <begin position="33"/>
        <end position="230"/>
    </location>
</feature>
<dbReference type="SUPFAM" id="SSF88697">
    <property type="entry name" value="PUA domain-like"/>
    <property type="match status" value="1"/>
</dbReference>
<dbReference type="Gene3D" id="1.20.58.1480">
    <property type="match status" value="1"/>
</dbReference>
<dbReference type="KEGG" id="hja:BST95_06230"/>
<dbReference type="PROSITE" id="PS51786">
    <property type="entry name" value="LON_PROTEOLYTIC"/>
    <property type="match status" value="1"/>
</dbReference>
<organism evidence="19 20">
    <name type="scientific">Halioglobus japonicus</name>
    <dbReference type="NCBI Taxonomy" id="930805"/>
    <lineage>
        <taxon>Bacteria</taxon>
        <taxon>Pseudomonadati</taxon>
        <taxon>Pseudomonadota</taxon>
        <taxon>Gammaproteobacteria</taxon>
        <taxon>Cellvibrionales</taxon>
        <taxon>Halieaceae</taxon>
        <taxon>Halioglobus</taxon>
    </lineage>
</organism>
<evidence type="ECO:0000256" key="5">
    <source>
        <dbReference type="ARBA" id="ARBA00022801"/>
    </source>
</evidence>
<evidence type="ECO:0000259" key="18">
    <source>
        <dbReference type="PROSITE" id="PS51787"/>
    </source>
</evidence>
<gene>
    <name evidence="10 19" type="primary">lon</name>
    <name evidence="19" type="ORF">C0029_14785</name>
</gene>
<dbReference type="InterPro" id="IPR014721">
    <property type="entry name" value="Ribsml_uS5_D2-typ_fold_subgr"/>
</dbReference>
<evidence type="ECO:0000256" key="11">
    <source>
        <dbReference type="PIRNR" id="PIRNR001174"/>
    </source>
</evidence>
<dbReference type="InterPro" id="IPR027543">
    <property type="entry name" value="Lon_bac"/>
</dbReference>
<comment type="caution">
    <text evidence="19">The sequence shown here is derived from an EMBL/GenBank/DDBJ whole genome shotgun (WGS) entry which is preliminary data.</text>
</comment>
<dbReference type="Proteomes" id="UP000235162">
    <property type="component" value="Unassembled WGS sequence"/>
</dbReference>
<dbReference type="InterPro" id="IPR003593">
    <property type="entry name" value="AAA+_ATPase"/>
</dbReference>
<keyword evidence="4 10" id="KW-0547">Nucleotide-binding</keyword>
<keyword evidence="6 10" id="KW-0720">Serine protease</keyword>
<dbReference type="InterPro" id="IPR015947">
    <property type="entry name" value="PUA-like_sf"/>
</dbReference>
<dbReference type="FunFam" id="1.20.5.5270:FF:000001">
    <property type="entry name" value="Lon protease homolog, mitochondrial"/>
    <property type="match status" value="1"/>
</dbReference>
<dbReference type="InterPro" id="IPR054594">
    <property type="entry name" value="Lon_lid"/>
</dbReference>